<dbReference type="GO" id="GO:0030416">
    <property type="term" value="P:methylamine metabolic process"/>
    <property type="evidence" value="ECO:0007669"/>
    <property type="project" value="InterPro"/>
</dbReference>
<keyword evidence="7" id="KW-1185">Reference proteome</keyword>
<dbReference type="InterPro" id="IPR009908">
    <property type="entry name" value="Methylamine_util_MauE"/>
</dbReference>
<sequence length="153" mass="16343">MQTTRLTRCISTLRVLTGVFFSYSGITKIIDLPTFHNAVINFQLVDGQAAQWITFLVPVAETLLGITLMLNIMALGSSALLAAMMVAFTLAIAVAWSRGLNISCGCFGKLSEGTVNYPLKIASNIGIIALLAIFFGSSLRSSGRSRQPHASST</sequence>
<evidence type="ECO:0000256" key="3">
    <source>
        <dbReference type="ARBA" id="ARBA00022989"/>
    </source>
</evidence>
<evidence type="ECO:0000259" key="5">
    <source>
        <dbReference type="Pfam" id="PF07291"/>
    </source>
</evidence>
<reference evidence="6 7" key="1">
    <citation type="submission" date="2020-12" db="EMBL/GenBank/DDBJ databases">
        <title>Sulforoseuscoccus oceanibium gen. nov., sp. nov., a representative of the phylum Verrucomicrobia with special cytoplasmic membrane, and proposal of Sulforoseuscoccusaceae fam. nov.</title>
        <authorList>
            <person name="Xi F."/>
        </authorList>
    </citation>
    <scope>NUCLEOTIDE SEQUENCE [LARGE SCALE GENOMIC DNA]</scope>
    <source>
        <strain evidence="6 7">T37</strain>
    </source>
</reference>
<dbReference type="Proteomes" id="UP000475117">
    <property type="component" value="Chromosome"/>
</dbReference>
<dbReference type="AlphaFoldDB" id="A0A6B3L156"/>
<evidence type="ECO:0000256" key="4">
    <source>
        <dbReference type="ARBA" id="ARBA00023136"/>
    </source>
</evidence>
<name>A0A6B3L156_9BACT</name>
<protein>
    <submittedName>
        <fullName evidence="6">DoxX family membrane protein</fullName>
    </submittedName>
</protein>
<keyword evidence="3" id="KW-1133">Transmembrane helix</keyword>
<dbReference type="EMBL" id="CP066776">
    <property type="protein sequence ID" value="QQL43732.1"/>
    <property type="molecule type" value="Genomic_DNA"/>
</dbReference>
<evidence type="ECO:0000313" key="6">
    <source>
        <dbReference type="EMBL" id="QQL43732.1"/>
    </source>
</evidence>
<evidence type="ECO:0000256" key="2">
    <source>
        <dbReference type="ARBA" id="ARBA00022692"/>
    </source>
</evidence>
<dbReference type="KEGG" id="soa:G3M56_007410"/>
<proteinExistence type="predicted"/>
<gene>
    <name evidence="6" type="ORF">G3M56_007410</name>
</gene>
<accession>A0A6B3L156</accession>
<keyword evidence="4" id="KW-0472">Membrane</keyword>
<organism evidence="6 7">
    <name type="scientific">Sulfuriroseicoccus oceanibius</name>
    <dbReference type="NCBI Taxonomy" id="2707525"/>
    <lineage>
        <taxon>Bacteria</taxon>
        <taxon>Pseudomonadati</taxon>
        <taxon>Verrucomicrobiota</taxon>
        <taxon>Verrucomicrobiia</taxon>
        <taxon>Verrucomicrobiales</taxon>
        <taxon>Verrucomicrobiaceae</taxon>
        <taxon>Sulfuriroseicoccus</taxon>
    </lineage>
</organism>
<dbReference type="GO" id="GO:0016020">
    <property type="term" value="C:membrane"/>
    <property type="evidence" value="ECO:0007669"/>
    <property type="project" value="UniProtKB-SubCell"/>
</dbReference>
<dbReference type="UniPathway" id="UPA00895"/>
<dbReference type="RefSeq" id="WP_164361632.1">
    <property type="nucleotide sequence ID" value="NZ_CP066776.1"/>
</dbReference>
<evidence type="ECO:0000256" key="1">
    <source>
        <dbReference type="ARBA" id="ARBA00004141"/>
    </source>
</evidence>
<evidence type="ECO:0000313" key="7">
    <source>
        <dbReference type="Proteomes" id="UP000475117"/>
    </source>
</evidence>
<keyword evidence="2" id="KW-0812">Transmembrane</keyword>
<feature type="domain" description="Methylamine utilisation protein MauE" evidence="5">
    <location>
        <begin position="10"/>
        <end position="134"/>
    </location>
</feature>
<dbReference type="Pfam" id="PF07291">
    <property type="entry name" value="MauE"/>
    <property type="match status" value="1"/>
</dbReference>
<comment type="subcellular location">
    <subcellularLocation>
        <location evidence="1">Membrane</location>
        <topology evidence="1">Multi-pass membrane protein</topology>
    </subcellularLocation>
</comment>